<reference evidence="1" key="2">
    <citation type="submission" date="2022-01" db="EMBL/GenBank/DDBJ databases">
        <authorList>
            <person name="Yamashiro T."/>
            <person name="Shiraishi A."/>
            <person name="Satake H."/>
            <person name="Nakayama K."/>
        </authorList>
    </citation>
    <scope>NUCLEOTIDE SEQUENCE</scope>
</reference>
<evidence type="ECO:0000313" key="1">
    <source>
        <dbReference type="EMBL" id="GJT64732.1"/>
    </source>
</evidence>
<protein>
    <submittedName>
        <fullName evidence="1">Uncharacterized protein</fullName>
    </submittedName>
</protein>
<organism evidence="1 2">
    <name type="scientific">Tanacetum coccineum</name>
    <dbReference type="NCBI Taxonomy" id="301880"/>
    <lineage>
        <taxon>Eukaryota</taxon>
        <taxon>Viridiplantae</taxon>
        <taxon>Streptophyta</taxon>
        <taxon>Embryophyta</taxon>
        <taxon>Tracheophyta</taxon>
        <taxon>Spermatophyta</taxon>
        <taxon>Magnoliopsida</taxon>
        <taxon>eudicotyledons</taxon>
        <taxon>Gunneridae</taxon>
        <taxon>Pentapetalae</taxon>
        <taxon>asterids</taxon>
        <taxon>campanulids</taxon>
        <taxon>Asterales</taxon>
        <taxon>Asteraceae</taxon>
        <taxon>Asteroideae</taxon>
        <taxon>Anthemideae</taxon>
        <taxon>Anthemidinae</taxon>
        <taxon>Tanacetum</taxon>
    </lineage>
</organism>
<accession>A0ABQ5FQF6</accession>
<keyword evidence="2" id="KW-1185">Reference proteome</keyword>
<dbReference type="EMBL" id="BQNB010017572">
    <property type="protein sequence ID" value="GJT64732.1"/>
    <property type="molecule type" value="Genomic_DNA"/>
</dbReference>
<name>A0ABQ5FQF6_9ASTR</name>
<dbReference type="Proteomes" id="UP001151760">
    <property type="component" value="Unassembled WGS sequence"/>
</dbReference>
<evidence type="ECO:0000313" key="2">
    <source>
        <dbReference type="Proteomes" id="UP001151760"/>
    </source>
</evidence>
<proteinExistence type="predicted"/>
<reference evidence="1" key="1">
    <citation type="journal article" date="2022" name="Int. J. Mol. Sci.">
        <title>Draft Genome of Tanacetum Coccineum: Genomic Comparison of Closely Related Tanacetum-Family Plants.</title>
        <authorList>
            <person name="Yamashiro T."/>
            <person name="Shiraishi A."/>
            <person name="Nakayama K."/>
            <person name="Satake H."/>
        </authorList>
    </citation>
    <scope>NUCLEOTIDE SEQUENCE</scope>
</reference>
<comment type="caution">
    <text evidence="1">The sequence shown here is derived from an EMBL/GenBank/DDBJ whole genome shotgun (WGS) entry which is preliminary data.</text>
</comment>
<gene>
    <name evidence="1" type="ORF">Tco_1016212</name>
</gene>
<sequence length="171" mass="19241">MVYVVNSVLASGVDIILEEDFVCFGLQEMEIHPLMFLIRTLSMILQTFSPTLHKPSTNHTRVNYVGTALIMVMIVHHRCFNLIYDDNDDDEESTIPLNKIISQLPPSIAIIPVLPTMEPEDSLIIGDENLSTIPKKESDKFIKSSVKCNTPKNHLQRSGIPNGVLLRNTQQ</sequence>